<feature type="compositionally biased region" description="Polar residues" evidence="1">
    <location>
        <begin position="111"/>
        <end position="134"/>
    </location>
</feature>
<evidence type="ECO:0000259" key="3">
    <source>
        <dbReference type="SMART" id="SM01095"/>
    </source>
</evidence>
<keyword evidence="2" id="KW-0472">Membrane</keyword>
<feature type="region of interest" description="Disordered" evidence="1">
    <location>
        <begin position="1"/>
        <end position="69"/>
    </location>
</feature>
<keyword evidence="5" id="KW-1185">Reference proteome</keyword>
<dbReference type="EMBL" id="LFQU01000010">
    <property type="protein sequence ID" value="KOO68650.1"/>
    <property type="molecule type" value="Genomic_DNA"/>
</dbReference>
<dbReference type="OrthoDB" id="1083263at2"/>
<evidence type="ECO:0000313" key="4">
    <source>
        <dbReference type="EMBL" id="KOO68650.1"/>
    </source>
</evidence>
<comment type="caution">
    <text evidence="4">The sequence shown here is derived from an EMBL/GenBank/DDBJ whole genome shotgun (WGS) entry which is preliminary data.</text>
</comment>
<dbReference type="Pfam" id="PF08230">
    <property type="entry name" value="CW_7"/>
    <property type="match status" value="1"/>
</dbReference>
<evidence type="ECO:0000256" key="1">
    <source>
        <dbReference type="SAM" id="MobiDB-lite"/>
    </source>
</evidence>
<evidence type="ECO:0000256" key="2">
    <source>
        <dbReference type="SAM" id="Phobius"/>
    </source>
</evidence>
<reference evidence="4 5" key="1">
    <citation type="submission" date="2015-06" db="EMBL/GenBank/DDBJ databases">
        <title>Prevotella sp. 109, sp. nov., a novel member of the family Prevotellaceae isolated from human faeces.</title>
        <authorList>
            <person name="Shkoporov A.N."/>
            <person name="Chaplin A.V."/>
            <person name="Kafarskaia L.I."/>
            <person name="Efimov B.A."/>
        </authorList>
    </citation>
    <scope>NUCLEOTIDE SEQUENCE [LARGE SCALE GENOMIC DNA]</scope>
    <source>
        <strain evidence="4 5">109</strain>
    </source>
</reference>
<dbReference type="AlphaFoldDB" id="A0A8E1QXR2"/>
<sequence length="228" mass="22875">MVELKKKVTLKAKTPGIANSESPAGEKVTLKKKTPGTEPVSPAESTPGGTKPAGGGNQGGTDLTSGGSQGGGAGKWIAIIVVILIVAGLAYYFTHKGDGESTPAKPGTTLVADSTQNAQADSTTEAADSTQSDEATAGDASEENVEAPAPDGAADAAGQPAKSGTANAGPAGVDAAQASTVGGDVEELAREVIRGKYGNGEVRKQQLGDRYAEIQARVNEIYRKGLVK</sequence>
<dbReference type="InterPro" id="IPR013168">
    <property type="entry name" value="Cpl_7_lyso_C"/>
</dbReference>
<feature type="domain" description="Cpl-7 lysozyme C-terminal" evidence="3">
    <location>
        <begin position="185"/>
        <end position="223"/>
    </location>
</feature>
<accession>A0A8E1QXR2</accession>
<evidence type="ECO:0000313" key="5">
    <source>
        <dbReference type="Proteomes" id="UP000036951"/>
    </source>
</evidence>
<name>A0A8E1QXR2_9BACT</name>
<gene>
    <name evidence="4" type="ORF">ACU52_06495</name>
</gene>
<dbReference type="RefSeq" id="WP_053398196.1">
    <property type="nucleotide sequence ID" value="NZ_LFQU01000010.1"/>
</dbReference>
<proteinExistence type="predicted"/>
<keyword evidence="2" id="KW-0812">Transmembrane</keyword>
<dbReference type="Proteomes" id="UP000036951">
    <property type="component" value="Unassembled WGS sequence"/>
</dbReference>
<keyword evidence="2" id="KW-1133">Transmembrane helix</keyword>
<feature type="region of interest" description="Disordered" evidence="1">
    <location>
        <begin position="99"/>
        <end position="184"/>
    </location>
</feature>
<organism evidence="4 5">
    <name type="scientific">Xylanibacter rarus</name>
    <dbReference type="NCBI Taxonomy" id="1676614"/>
    <lineage>
        <taxon>Bacteria</taxon>
        <taxon>Pseudomonadati</taxon>
        <taxon>Bacteroidota</taxon>
        <taxon>Bacteroidia</taxon>
        <taxon>Bacteroidales</taxon>
        <taxon>Prevotellaceae</taxon>
        <taxon>Xylanibacter</taxon>
    </lineage>
</organism>
<protein>
    <recommendedName>
        <fullName evidence="3">Cpl-7 lysozyme C-terminal domain-containing protein</fullName>
    </recommendedName>
</protein>
<feature type="transmembrane region" description="Helical" evidence="2">
    <location>
        <begin position="73"/>
        <end position="93"/>
    </location>
</feature>
<feature type="compositionally biased region" description="Low complexity" evidence="1">
    <location>
        <begin position="147"/>
        <end position="161"/>
    </location>
</feature>
<dbReference type="SMART" id="SM01095">
    <property type="entry name" value="Cpl-7"/>
    <property type="match status" value="1"/>
</dbReference>